<dbReference type="GO" id="GO:0006098">
    <property type="term" value="P:pentose-phosphate shunt"/>
    <property type="evidence" value="ECO:0007669"/>
    <property type="project" value="InterPro"/>
</dbReference>
<comment type="caution">
    <text evidence="6">The sequence shown here is derived from an EMBL/GenBank/DDBJ whole genome shotgun (WGS) entry which is preliminary data.</text>
</comment>
<dbReference type="RefSeq" id="WP_094545832.1">
    <property type="nucleotide sequence ID" value="NZ_MQWB01000001.1"/>
</dbReference>
<evidence type="ECO:0000256" key="2">
    <source>
        <dbReference type="ARBA" id="ARBA00008419"/>
    </source>
</evidence>
<evidence type="ECO:0000256" key="3">
    <source>
        <dbReference type="ARBA" id="ARBA00023002"/>
    </source>
</evidence>
<keyword evidence="7" id="KW-1185">Reference proteome</keyword>
<dbReference type="PROSITE" id="PS00895">
    <property type="entry name" value="3_HYDROXYISOBUT_DH"/>
    <property type="match status" value="1"/>
</dbReference>
<dbReference type="Proteomes" id="UP000216446">
    <property type="component" value="Unassembled WGS sequence"/>
</dbReference>
<dbReference type="InterPro" id="IPR002204">
    <property type="entry name" value="3-OH-isobutyrate_DH-rel_CS"/>
</dbReference>
<evidence type="ECO:0000313" key="6">
    <source>
        <dbReference type="EMBL" id="OZC02024.1"/>
    </source>
</evidence>
<reference evidence="6 7" key="1">
    <citation type="submission" date="2016-11" db="EMBL/GenBank/DDBJ databases">
        <title>Study of marine rhodopsin-containing bacteria.</title>
        <authorList>
            <person name="Yoshizawa S."/>
            <person name="Kumagai Y."/>
            <person name="Kogure K."/>
        </authorList>
    </citation>
    <scope>NUCLEOTIDE SEQUENCE [LARGE SCALE GENOMIC DNA]</scope>
    <source>
        <strain evidence="6 7">SG-29</strain>
    </source>
</reference>
<feature type="domain" description="6-phosphogluconate dehydrogenase C-terminal" evidence="5">
    <location>
        <begin position="169"/>
        <end position="335"/>
    </location>
</feature>
<dbReference type="PANTHER" id="PTHR11811">
    <property type="entry name" value="6-PHOSPHOGLUCONATE DEHYDROGENASE"/>
    <property type="match status" value="1"/>
</dbReference>
<dbReference type="SMART" id="SM01350">
    <property type="entry name" value="6PGD"/>
    <property type="match status" value="1"/>
</dbReference>
<protein>
    <submittedName>
        <fullName evidence="6">6-phosphogluconate dehydrogenase (Decarboxylating)</fullName>
    </submittedName>
</protein>
<dbReference type="InterPro" id="IPR008927">
    <property type="entry name" value="6-PGluconate_DH-like_C_sf"/>
</dbReference>
<dbReference type="Gene3D" id="3.40.50.720">
    <property type="entry name" value="NAD(P)-binding Rossmann-like Domain"/>
    <property type="match status" value="1"/>
</dbReference>
<accession>A0A259TWR2</accession>
<organism evidence="6 7">
    <name type="scientific">Rubricoccus marinus</name>
    <dbReference type="NCBI Taxonomy" id="716817"/>
    <lineage>
        <taxon>Bacteria</taxon>
        <taxon>Pseudomonadati</taxon>
        <taxon>Rhodothermota</taxon>
        <taxon>Rhodothermia</taxon>
        <taxon>Rhodothermales</taxon>
        <taxon>Rubricoccaceae</taxon>
        <taxon>Rubricoccus</taxon>
    </lineage>
</organism>
<sequence>MDIGIVGLGRMGLNMAIRLSRGGHRVLVSNRSQGPIDTAVEAGAEGTESVGDLIGKLESPRVVWLMLPAGQVTDDHVDEALEYLEDGDILVEGGNTRWTDTLARAERARGRGVHYVDAGVSGGVWGLENGYSIMFGASDHAAERITPVIQTLAPSPEAGWGHVGPTGAGHFTKMVHNGIEYGMMQAFAEGFAILDAKKDWGTNEAGDEITADLDLGQIASLWREGSVVQSWLLDLIAEALVERPGLKAVAPHVPDSGEGRWTVEAAIDLGVPATVIAASLFARFSSRDETQFASRVLSAMRGQFGGHPVKGDSGVDGEYADQISDAGTVEIIPGGVRTEGAASR</sequence>
<dbReference type="SUPFAM" id="SSF48179">
    <property type="entry name" value="6-phosphogluconate dehydrogenase C-terminal domain-like"/>
    <property type="match status" value="1"/>
</dbReference>
<dbReference type="InterPro" id="IPR006114">
    <property type="entry name" value="6PGDH_C"/>
</dbReference>
<evidence type="ECO:0000313" key="7">
    <source>
        <dbReference type="Proteomes" id="UP000216446"/>
    </source>
</evidence>
<dbReference type="GO" id="GO:0050661">
    <property type="term" value="F:NADP binding"/>
    <property type="evidence" value="ECO:0007669"/>
    <property type="project" value="InterPro"/>
</dbReference>
<dbReference type="PRINTS" id="PR00076">
    <property type="entry name" value="6PGDHDRGNASE"/>
</dbReference>
<evidence type="ECO:0000259" key="5">
    <source>
        <dbReference type="SMART" id="SM01350"/>
    </source>
</evidence>
<dbReference type="SUPFAM" id="SSF51735">
    <property type="entry name" value="NAD(P)-binding Rossmann-fold domains"/>
    <property type="match status" value="1"/>
</dbReference>
<dbReference type="EMBL" id="MQWB01000001">
    <property type="protein sequence ID" value="OZC02024.1"/>
    <property type="molecule type" value="Genomic_DNA"/>
</dbReference>
<dbReference type="Gene3D" id="1.10.1040.10">
    <property type="entry name" value="N-(1-d-carboxylethyl)-l-norvaline Dehydrogenase, domain 2"/>
    <property type="match status" value="1"/>
</dbReference>
<evidence type="ECO:0000256" key="4">
    <source>
        <dbReference type="ARBA" id="ARBA00023064"/>
    </source>
</evidence>
<dbReference type="GO" id="GO:0016054">
    <property type="term" value="P:organic acid catabolic process"/>
    <property type="evidence" value="ECO:0007669"/>
    <property type="project" value="UniProtKB-ARBA"/>
</dbReference>
<name>A0A259TWR2_9BACT</name>
<keyword evidence="3" id="KW-0560">Oxidoreductase</keyword>
<dbReference type="InterPro" id="IPR004849">
    <property type="entry name" value="6DGDH_YqeC"/>
</dbReference>
<evidence type="ECO:0000256" key="1">
    <source>
        <dbReference type="ARBA" id="ARBA00004959"/>
    </source>
</evidence>
<dbReference type="InterPro" id="IPR036291">
    <property type="entry name" value="NAD(P)-bd_dom_sf"/>
</dbReference>
<dbReference type="OrthoDB" id="9804542at2"/>
<dbReference type="NCBIfam" id="NF007161">
    <property type="entry name" value="PRK09599.1"/>
    <property type="match status" value="1"/>
</dbReference>
<dbReference type="AlphaFoldDB" id="A0A259TWR2"/>
<dbReference type="GO" id="GO:0004616">
    <property type="term" value="F:phosphogluconate dehydrogenase (decarboxylating) activity"/>
    <property type="evidence" value="ECO:0007669"/>
    <property type="project" value="InterPro"/>
</dbReference>
<dbReference type="InterPro" id="IPR006115">
    <property type="entry name" value="6PGDH_NADP-bd"/>
</dbReference>
<comment type="pathway">
    <text evidence="1">Carbohydrate degradation; pentose phosphate pathway.</text>
</comment>
<dbReference type="Pfam" id="PF03446">
    <property type="entry name" value="NAD_binding_2"/>
    <property type="match status" value="1"/>
</dbReference>
<dbReference type="InterPro" id="IPR013328">
    <property type="entry name" value="6PGD_dom2"/>
</dbReference>
<comment type="similarity">
    <text evidence="2">Belongs to the 6-phosphogluconate dehydrogenase family.</text>
</comment>
<dbReference type="InterPro" id="IPR006183">
    <property type="entry name" value="Pgluconate_DH"/>
</dbReference>
<keyword evidence="4" id="KW-0311">Gluconate utilization</keyword>
<dbReference type="NCBIfam" id="TIGR00872">
    <property type="entry name" value="gnd_rel"/>
    <property type="match status" value="1"/>
</dbReference>
<dbReference type="InParanoid" id="A0A259TWR2"/>
<proteinExistence type="inferred from homology"/>
<dbReference type="Pfam" id="PF00393">
    <property type="entry name" value="6PGD"/>
    <property type="match status" value="1"/>
</dbReference>
<gene>
    <name evidence="6" type="ORF">BSZ36_02930</name>
</gene>
<dbReference type="GO" id="GO:0019521">
    <property type="term" value="P:D-gluconate metabolic process"/>
    <property type="evidence" value="ECO:0007669"/>
    <property type="project" value="UniProtKB-KW"/>
</dbReference>